<dbReference type="InterPro" id="IPR005856">
    <property type="entry name" value="Cys_synth"/>
</dbReference>
<dbReference type="InterPro" id="IPR001216">
    <property type="entry name" value="P-phosphate_BS"/>
</dbReference>
<dbReference type="InterPro" id="IPR005858">
    <property type="entry name" value="CysM"/>
</dbReference>
<dbReference type="GO" id="GO:0004124">
    <property type="term" value="F:cysteine synthase activity"/>
    <property type="evidence" value="ECO:0007669"/>
    <property type="project" value="UniProtKB-EC"/>
</dbReference>
<dbReference type="SUPFAM" id="SSF53686">
    <property type="entry name" value="Tryptophan synthase beta subunit-like PLP-dependent enzymes"/>
    <property type="match status" value="1"/>
</dbReference>
<sequence>MDFTDLIGKTPLLELKQMCPNKKVKIFVKLEGNNPGGSVKDRAAFYMISDAEMRGTLKPGIKIIEATSGNTGIALSMIASVKGYDIELAMPKNSTQERVDAMKAFGAKVTLTESMETAIDYAKSKVEEGGYVMLNQFGNEANPEAHYRGTAPEIWAATEGQLTHFVSAMGTTGTIMGTSRYLKERNPEIQIVGCHPADGAKIPGIRRWPTEYLPAIYDASRVDKIYDIEQADAEETMRQLGRQEGVFCGVSSGGAVWAALELAKTLEQGLIVAIICDRGDRYLSTGLFGQ</sequence>
<evidence type="ECO:0000256" key="5">
    <source>
        <dbReference type="ARBA" id="ARBA00022605"/>
    </source>
</evidence>
<dbReference type="PROSITE" id="PS00901">
    <property type="entry name" value="CYS_SYNTHASE"/>
    <property type="match status" value="1"/>
</dbReference>
<evidence type="ECO:0000313" key="12">
    <source>
        <dbReference type="EMBL" id="WDE96686.1"/>
    </source>
</evidence>
<dbReference type="Proteomes" id="UP001214250">
    <property type="component" value="Chromosome 1"/>
</dbReference>
<name>A0ABY7VV33_9BACT</name>
<evidence type="ECO:0000256" key="9">
    <source>
        <dbReference type="ARBA" id="ARBA00047931"/>
    </source>
</evidence>
<comment type="cofactor">
    <cofactor evidence="1 10">
        <name>pyridoxal 5'-phosphate</name>
        <dbReference type="ChEBI" id="CHEBI:597326"/>
    </cofactor>
</comment>
<comment type="similarity">
    <text evidence="3 10">Belongs to the cysteine synthase/cystathionine beta-synthase family.</text>
</comment>
<evidence type="ECO:0000256" key="8">
    <source>
        <dbReference type="ARBA" id="ARBA00023192"/>
    </source>
</evidence>
<evidence type="ECO:0000256" key="6">
    <source>
        <dbReference type="ARBA" id="ARBA00022679"/>
    </source>
</evidence>
<evidence type="ECO:0000313" key="13">
    <source>
        <dbReference type="Proteomes" id="UP001214250"/>
    </source>
</evidence>
<evidence type="ECO:0000256" key="10">
    <source>
        <dbReference type="RuleBase" id="RU003985"/>
    </source>
</evidence>
<evidence type="ECO:0000256" key="3">
    <source>
        <dbReference type="ARBA" id="ARBA00007103"/>
    </source>
</evidence>
<dbReference type="InterPro" id="IPR001926">
    <property type="entry name" value="TrpB-like_PALP"/>
</dbReference>
<dbReference type="Gene3D" id="3.40.50.1100">
    <property type="match status" value="2"/>
</dbReference>
<dbReference type="Pfam" id="PF00291">
    <property type="entry name" value="PALP"/>
    <property type="match status" value="1"/>
</dbReference>
<dbReference type="NCBIfam" id="NF008735">
    <property type="entry name" value="PRK11761.1"/>
    <property type="match status" value="1"/>
</dbReference>
<keyword evidence="8 10" id="KW-0198">Cysteine biosynthesis</keyword>
<dbReference type="RefSeq" id="WP_274150751.1">
    <property type="nucleotide sequence ID" value="NZ_CP117811.1"/>
</dbReference>
<accession>A0ABY7VV33</accession>
<dbReference type="NCBIfam" id="TIGR01136">
    <property type="entry name" value="cysKM"/>
    <property type="match status" value="1"/>
</dbReference>
<evidence type="ECO:0000256" key="7">
    <source>
        <dbReference type="ARBA" id="ARBA00022898"/>
    </source>
</evidence>
<evidence type="ECO:0000259" key="11">
    <source>
        <dbReference type="Pfam" id="PF00291"/>
    </source>
</evidence>
<dbReference type="PANTHER" id="PTHR10314">
    <property type="entry name" value="CYSTATHIONINE BETA-SYNTHASE"/>
    <property type="match status" value="1"/>
</dbReference>
<dbReference type="NCBIfam" id="TIGR01138">
    <property type="entry name" value="cysM"/>
    <property type="match status" value="1"/>
</dbReference>
<evidence type="ECO:0000256" key="2">
    <source>
        <dbReference type="ARBA" id="ARBA00004962"/>
    </source>
</evidence>
<keyword evidence="7 10" id="KW-0663">Pyridoxal phosphate</keyword>
<organism evidence="12 13">
    <name type="scientific">Lentisphaera profundi</name>
    <dbReference type="NCBI Taxonomy" id="1658616"/>
    <lineage>
        <taxon>Bacteria</taxon>
        <taxon>Pseudomonadati</taxon>
        <taxon>Lentisphaerota</taxon>
        <taxon>Lentisphaeria</taxon>
        <taxon>Lentisphaerales</taxon>
        <taxon>Lentisphaeraceae</taxon>
        <taxon>Lentisphaera</taxon>
    </lineage>
</organism>
<keyword evidence="5 10" id="KW-0028">Amino-acid biosynthesis</keyword>
<dbReference type="CDD" id="cd01561">
    <property type="entry name" value="CBS_like"/>
    <property type="match status" value="1"/>
</dbReference>
<proteinExistence type="inferred from homology"/>
<protein>
    <recommendedName>
        <fullName evidence="4 10">Cysteine synthase</fullName>
        <ecNumber evidence="4 10">2.5.1.47</ecNumber>
    </recommendedName>
</protein>
<dbReference type="EC" id="2.5.1.47" evidence="4 10"/>
<comment type="pathway">
    <text evidence="2">Amino-acid biosynthesis; L-cysteine biosynthesis; L-cysteine from L-serine: step 2/2.</text>
</comment>
<reference evidence="12 13" key="1">
    <citation type="submission" date="2023-02" db="EMBL/GenBank/DDBJ databases">
        <title>Genome sequence of Lentisphaera profundi SAORIC-696.</title>
        <authorList>
            <person name="Kim e."/>
            <person name="Cho J.-C."/>
            <person name="Choi A."/>
            <person name="Kang I."/>
        </authorList>
    </citation>
    <scope>NUCLEOTIDE SEQUENCE [LARGE SCALE GENOMIC DNA]</scope>
    <source>
        <strain evidence="12 13">SAORIC-696</strain>
    </source>
</reference>
<dbReference type="InterPro" id="IPR036052">
    <property type="entry name" value="TrpB-like_PALP_sf"/>
</dbReference>
<evidence type="ECO:0000256" key="4">
    <source>
        <dbReference type="ARBA" id="ARBA00012681"/>
    </source>
</evidence>
<gene>
    <name evidence="12" type="primary">cysM</name>
    <name evidence="12" type="ORF">PQO03_01735</name>
</gene>
<keyword evidence="13" id="KW-1185">Reference proteome</keyword>
<dbReference type="EMBL" id="CP117811">
    <property type="protein sequence ID" value="WDE96686.1"/>
    <property type="molecule type" value="Genomic_DNA"/>
</dbReference>
<comment type="catalytic activity">
    <reaction evidence="9 10">
        <text>O-acetyl-L-serine + hydrogen sulfide = L-cysteine + acetate</text>
        <dbReference type="Rhea" id="RHEA:14829"/>
        <dbReference type="ChEBI" id="CHEBI:29919"/>
        <dbReference type="ChEBI" id="CHEBI:30089"/>
        <dbReference type="ChEBI" id="CHEBI:35235"/>
        <dbReference type="ChEBI" id="CHEBI:58340"/>
        <dbReference type="EC" id="2.5.1.47"/>
    </reaction>
</comment>
<feature type="domain" description="Tryptophan synthase beta chain-like PALP" evidence="11">
    <location>
        <begin position="4"/>
        <end position="277"/>
    </location>
</feature>
<keyword evidence="6 10" id="KW-0808">Transferase</keyword>
<dbReference type="InterPro" id="IPR050214">
    <property type="entry name" value="Cys_Synth/Cystath_Beta-Synth"/>
</dbReference>
<evidence type="ECO:0000256" key="1">
    <source>
        <dbReference type="ARBA" id="ARBA00001933"/>
    </source>
</evidence>